<dbReference type="AlphaFoldDB" id="A0AAV9NN22"/>
<feature type="compositionally biased region" description="Polar residues" evidence="1">
    <location>
        <begin position="449"/>
        <end position="459"/>
    </location>
</feature>
<evidence type="ECO:0008006" key="4">
    <source>
        <dbReference type="Google" id="ProtNLM"/>
    </source>
</evidence>
<dbReference type="GeneID" id="89972749"/>
<evidence type="ECO:0000313" key="2">
    <source>
        <dbReference type="EMBL" id="KAK5062498.1"/>
    </source>
</evidence>
<comment type="caution">
    <text evidence="2">The sequence shown here is derived from an EMBL/GenBank/DDBJ whole genome shotgun (WGS) entry which is preliminary data.</text>
</comment>
<feature type="region of interest" description="Disordered" evidence="1">
    <location>
        <begin position="438"/>
        <end position="462"/>
    </location>
</feature>
<dbReference type="InterPro" id="IPR011009">
    <property type="entry name" value="Kinase-like_dom_sf"/>
</dbReference>
<evidence type="ECO:0000256" key="1">
    <source>
        <dbReference type="SAM" id="MobiDB-lite"/>
    </source>
</evidence>
<dbReference type="EMBL" id="JAVRRD010000002">
    <property type="protein sequence ID" value="KAK5062498.1"/>
    <property type="molecule type" value="Genomic_DNA"/>
</dbReference>
<accession>A0AAV9NN22</accession>
<keyword evidence="3" id="KW-1185">Reference proteome</keyword>
<dbReference type="Proteomes" id="UP001358417">
    <property type="component" value="Unassembled WGS sequence"/>
</dbReference>
<dbReference type="Gene3D" id="3.90.1200.10">
    <property type="match status" value="1"/>
</dbReference>
<dbReference type="Gene3D" id="3.30.200.20">
    <property type="entry name" value="Phosphorylase Kinase, domain 1"/>
    <property type="match status" value="1"/>
</dbReference>
<proteinExistence type="predicted"/>
<gene>
    <name evidence="2" type="ORF">LTR84_004571</name>
</gene>
<feature type="region of interest" description="Disordered" evidence="1">
    <location>
        <begin position="172"/>
        <end position="191"/>
    </location>
</feature>
<name>A0AAV9NN22_9EURO</name>
<sequence>MFDFIAYLERLDPSYAYQVEQLTGGVINFTVRASKVTLTESPVVLEATPGAGNGLDVHFGRFPGHGSLILKHAASHIAEMGEGAHIPQTRQLVEATALALFLDETRKPGIDSSSLPGARLGCLHTFLDGTGIMTPEILHYDASDHVLILSDLGALPDLSNVFCELGGYTPGSDNGRPEVPLPPPKSPRVGQRLTDNEVTFFENLGTKLGRFFARLHSQRVHQAILDPASGQHTSLTVGDEICGFPLLPQMKTVVHEHVIKPLRSQLRLFPSLIGIEEADTLFSAIEADFLRDTGEQERCFVIGDCWTGTILVDLDRPEGETKVGVIDWEFANISGRGINGDISQFTAHLELFLIAASSWGGDGAPGHISPLKEIMQALIATYEAERAQVDDSTLKETITRSAFLSHGAELINCAFWKIWICKDSECLACRRQNEISSAEGLSEDPDGSQRPSHASQATEQADAPEQCTLIAKMVSRGLAFLRCAVAEDLIKATISLRQCEIVDGLQPSLVDLFT</sequence>
<evidence type="ECO:0000313" key="3">
    <source>
        <dbReference type="Proteomes" id="UP001358417"/>
    </source>
</evidence>
<dbReference type="RefSeq" id="XP_064710770.1">
    <property type="nucleotide sequence ID" value="XM_064848146.1"/>
</dbReference>
<dbReference type="SUPFAM" id="SSF56112">
    <property type="entry name" value="Protein kinase-like (PK-like)"/>
    <property type="match status" value="1"/>
</dbReference>
<organism evidence="2 3">
    <name type="scientific">Exophiala bonariae</name>
    <dbReference type="NCBI Taxonomy" id="1690606"/>
    <lineage>
        <taxon>Eukaryota</taxon>
        <taxon>Fungi</taxon>
        <taxon>Dikarya</taxon>
        <taxon>Ascomycota</taxon>
        <taxon>Pezizomycotina</taxon>
        <taxon>Eurotiomycetes</taxon>
        <taxon>Chaetothyriomycetidae</taxon>
        <taxon>Chaetothyriales</taxon>
        <taxon>Herpotrichiellaceae</taxon>
        <taxon>Exophiala</taxon>
    </lineage>
</organism>
<reference evidence="2 3" key="1">
    <citation type="submission" date="2023-08" db="EMBL/GenBank/DDBJ databases">
        <title>Black Yeasts Isolated from many extreme environments.</title>
        <authorList>
            <person name="Coleine C."/>
            <person name="Stajich J.E."/>
            <person name="Selbmann L."/>
        </authorList>
    </citation>
    <scope>NUCLEOTIDE SEQUENCE [LARGE SCALE GENOMIC DNA]</scope>
    <source>
        <strain evidence="2 3">CCFEE 5792</strain>
    </source>
</reference>
<protein>
    <recommendedName>
        <fullName evidence="4">Aminoglycoside phosphotransferase domain-containing protein</fullName>
    </recommendedName>
</protein>